<accession>A0A061G2Z1</accession>
<reference evidence="4 5" key="1">
    <citation type="journal article" date="2013" name="Genome Biol.">
        <title>The genome sequence of the most widely cultivated cacao type and its use to identify candidate genes regulating pod color.</title>
        <authorList>
            <person name="Motamayor J.C."/>
            <person name="Mockaitis K."/>
            <person name="Schmutz J."/>
            <person name="Haiminen N."/>
            <person name="Iii D.L."/>
            <person name="Cornejo O."/>
            <person name="Findley S.D."/>
            <person name="Zheng P."/>
            <person name="Utro F."/>
            <person name="Royaert S."/>
            <person name="Saski C."/>
            <person name="Jenkins J."/>
            <person name="Podicheti R."/>
            <person name="Zhao M."/>
            <person name="Scheffler B.E."/>
            <person name="Stack J.C."/>
            <person name="Feltus F.A."/>
            <person name="Mustiga G.M."/>
            <person name="Amores F."/>
            <person name="Phillips W."/>
            <person name="Marelli J.P."/>
            <person name="May G.D."/>
            <person name="Shapiro H."/>
            <person name="Ma J."/>
            <person name="Bustamante C.D."/>
            <person name="Schnell R.J."/>
            <person name="Main D."/>
            <person name="Gilbert D."/>
            <person name="Parida L."/>
            <person name="Kuhn D.N."/>
        </authorList>
    </citation>
    <scope>NUCLEOTIDE SEQUENCE [LARGE SCALE GENOMIC DNA]</scope>
    <source>
        <strain evidence="5">cv. Matina 1-6</strain>
    </source>
</reference>
<dbReference type="InterPro" id="IPR040324">
    <property type="entry name" value="WDR44/Dgr2"/>
</dbReference>
<keyword evidence="1 3" id="KW-0853">WD repeat</keyword>
<dbReference type="Proteomes" id="UP000026915">
    <property type="component" value="Chromosome 3"/>
</dbReference>
<dbReference type="InterPro" id="IPR001680">
    <property type="entry name" value="WD40_rpt"/>
</dbReference>
<proteinExistence type="predicted"/>
<dbReference type="SMART" id="SM00320">
    <property type="entry name" value="WD40"/>
    <property type="match status" value="5"/>
</dbReference>
<keyword evidence="5" id="KW-1185">Reference proteome</keyword>
<evidence type="ECO:0000256" key="1">
    <source>
        <dbReference type="ARBA" id="ARBA00022574"/>
    </source>
</evidence>
<dbReference type="Gramene" id="EOY23951">
    <property type="protein sequence ID" value="EOY23951"/>
    <property type="gene ID" value="TCM_015684"/>
</dbReference>
<name>A0A061G2Z1_THECC</name>
<dbReference type="PROSITE" id="PS50294">
    <property type="entry name" value="WD_REPEATS_REGION"/>
    <property type="match status" value="1"/>
</dbReference>
<sequence>MGSYFEEEEDQFFDTREEISSVSDSSSVCSEECGSGPGFGLVNGFWDSFDQYKFWSMFPESVDKRRHRFRKWMGLSLDWNSITKEDPGGSYSDEIELGIDRISQDSGAVLRTSGLEDGVSSNRSFVSFRSNDAQEPAENCSKGDCFAHQAKNLDGHVELLAVDQVQNGTNSCLQGRGSSKSVSSEDFGRTPMSSPFVELHLHREVEGRPSIDVRRKVKKSWLRKLGAMAHIVERHVEVASKHGNHDSASGEKMKRVRVHPCSKSSKELSSLYCGQEFTAHEGSILTMKFSLDGQYLATAGEDGIVRVWKVVEDESLDKLDIQDLDSSCLYFRMNHLSRLTPLNVDKENIDKIKRLRRSSDSTCVIFPPKVFRILEKPVHEFQGHSGEVLALSWSKKIVTAVCYRPDGQGGIVGSMTGNCRFYEIIGNRLQLDAPICLQGKKKLPGKRITGFEFSPSDPSKVIITSADSLVRVLSGRDVACKLKASGFRIATSQISATFSQDGKQIISASEDSNVYIWNYTNQEKNSSKAKTILSRESFLSHNASVAIPWCGIETIPGTLRSPELGGDVQRNGLANVQKHHNPKVELEQIMPHSSPDCFSLTRVLLESLTRGSATWPEETLPNASPATIASDMCKFELKVLKSAYQSMLSSHKWGLVIVTASWDGRIRTYLNYGLPIRL</sequence>
<evidence type="ECO:0000256" key="2">
    <source>
        <dbReference type="ARBA" id="ARBA00022737"/>
    </source>
</evidence>
<dbReference type="PANTHER" id="PTHR14221">
    <property type="entry name" value="WD REPEAT DOMAIN 44"/>
    <property type="match status" value="1"/>
</dbReference>
<feature type="repeat" description="WD" evidence="3">
    <location>
        <begin position="495"/>
        <end position="527"/>
    </location>
</feature>
<dbReference type="AlphaFoldDB" id="A0A061G2Z1"/>
<dbReference type="PANTHER" id="PTHR14221:SF5">
    <property type="entry name" value="TRANSDUCIN_WD40 REPEAT-LIKE SUPERFAMILY PROTEIN"/>
    <property type="match status" value="1"/>
</dbReference>
<dbReference type="InterPro" id="IPR036322">
    <property type="entry name" value="WD40_repeat_dom_sf"/>
</dbReference>
<dbReference type="SUPFAM" id="SSF50978">
    <property type="entry name" value="WD40 repeat-like"/>
    <property type="match status" value="1"/>
</dbReference>
<protein>
    <submittedName>
        <fullName evidence="4">Transducin/WD40 repeat-like superfamily protein, putative isoform 3</fullName>
    </submittedName>
</protein>
<dbReference type="PROSITE" id="PS50082">
    <property type="entry name" value="WD_REPEATS_2"/>
    <property type="match status" value="2"/>
</dbReference>
<dbReference type="EMBL" id="CM001881">
    <property type="protein sequence ID" value="EOY23951.1"/>
    <property type="molecule type" value="Genomic_DNA"/>
</dbReference>
<evidence type="ECO:0000313" key="4">
    <source>
        <dbReference type="EMBL" id="EOY23951.1"/>
    </source>
</evidence>
<dbReference type="Gene3D" id="2.130.10.10">
    <property type="entry name" value="YVTN repeat-like/Quinoprotein amine dehydrogenase"/>
    <property type="match status" value="2"/>
</dbReference>
<organism evidence="4 5">
    <name type="scientific">Theobroma cacao</name>
    <name type="common">Cacao</name>
    <name type="synonym">Cocoa</name>
    <dbReference type="NCBI Taxonomy" id="3641"/>
    <lineage>
        <taxon>Eukaryota</taxon>
        <taxon>Viridiplantae</taxon>
        <taxon>Streptophyta</taxon>
        <taxon>Embryophyta</taxon>
        <taxon>Tracheophyta</taxon>
        <taxon>Spermatophyta</taxon>
        <taxon>Magnoliopsida</taxon>
        <taxon>eudicotyledons</taxon>
        <taxon>Gunneridae</taxon>
        <taxon>Pentapetalae</taxon>
        <taxon>rosids</taxon>
        <taxon>malvids</taxon>
        <taxon>Malvales</taxon>
        <taxon>Malvaceae</taxon>
        <taxon>Byttnerioideae</taxon>
        <taxon>Theobroma</taxon>
    </lineage>
</organism>
<keyword evidence="2" id="KW-0677">Repeat</keyword>
<evidence type="ECO:0000313" key="5">
    <source>
        <dbReference type="Proteomes" id="UP000026915"/>
    </source>
</evidence>
<feature type="repeat" description="WD" evidence="3">
    <location>
        <begin position="277"/>
        <end position="318"/>
    </location>
</feature>
<evidence type="ECO:0000256" key="3">
    <source>
        <dbReference type="PROSITE-ProRule" id="PRU00221"/>
    </source>
</evidence>
<gene>
    <name evidence="4" type="ORF">TCM_015684</name>
</gene>
<dbReference type="InterPro" id="IPR015943">
    <property type="entry name" value="WD40/YVTN_repeat-like_dom_sf"/>
</dbReference>
<dbReference type="Pfam" id="PF00400">
    <property type="entry name" value="WD40"/>
    <property type="match status" value="2"/>
</dbReference>